<comment type="caution">
    <text evidence="2">The sequence shown here is derived from an EMBL/GenBank/DDBJ whole genome shotgun (WGS) entry which is preliminary data.</text>
</comment>
<dbReference type="Gene3D" id="3.40.1440.10">
    <property type="entry name" value="GIY-YIG endonuclease"/>
    <property type="match status" value="1"/>
</dbReference>
<evidence type="ECO:0000259" key="1">
    <source>
        <dbReference type="PROSITE" id="PS50164"/>
    </source>
</evidence>
<feature type="domain" description="GIY-YIG" evidence="1">
    <location>
        <begin position="20"/>
        <end position="100"/>
    </location>
</feature>
<evidence type="ECO:0000313" key="2">
    <source>
        <dbReference type="EMBL" id="KKN25404.1"/>
    </source>
</evidence>
<dbReference type="InterPro" id="IPR000305">
    <property type="entry name" value="GIY-YIG_endonuc"/>
</dbReference>
<gene>
    <name evidence="2" type="ORF">LCGC14_0885140</name>
</gene>
<dbReference type="SMART" id="SM00465">
    <property type="entry name" value="GIYc"/>
    <property type="match status" value="1"/>
</dbReference>
<dbReference type="EMBL" id="LAZR01002805">
    <property type="protein sequence ID" value="KKN25404.1"/>
    <property type="molecule type" value="Genomic_DNA"/>
</dbReference>
<name>A0A0F9P5R4_9ZZZZ</name>
<dbReference type="PROSITE" id="PS50164">
    <property type="entry name" value="GIY_YIG"/>
    <property type="match status" value="1"/>
</dbReference>
<reference evidence="2" key="1">
    <citation type="journal article" date="2015" name="Nature">
        <title>Complex archaea that bridge the gap between prokaryotes and eukaryotes.</title>
        <authorList>
            <person name="Spang A."/>
            <person name="Saw J.H."/>
            <person name="Jorgensen S.L."/>
            <person name="Zaremba-Niedzwiedzka K."/>
            <person name="Martijn J."/>
            <person name="Lind A.E."/>
            <person name="van Eijk R."/>
            <person name="Schleper C."/>
            <person name="Guy L."/>
            <person name="Ettema T.J."/>
        </authorList>
    </citation>
    <scope>NUCLEOTIDE SEQUENCE</scope>
</reference>
<sequence length="101" mass="11744">MPKLHESDITGKITCHNVPEVSGVYLITDLNGEVLYVGHSDCLRRRIAYLESGTELHTASRLLINYQSKSEKAFAHWIICENYKARERQLKQKYNPPWNKK</sequence>
<dbReference type="AlphaFoldDB" id="A0A0F9P5R4"/>
<dbReference type="InterPro" id="IPR035901">
    <property type="entry name" value="GIY-YIG_endonuc_sf"/>
</dbReference>
<organism evidence="2">
    <name type="scientific">marine sediment metagenome</name>
    <dbReference type="NCBI Taxonomy" id="412755"/>
    <lineage>
        <taxon>unclassified sequences</taxon>
        <taxon>metagenomes</taxon>
        <taxon>ecological metagenomes</taxon>
    </lineage>
</organism>
<protein>
    <recommendedName>
        <fullName evidence="1">GIY-YIG domain-containing protein</fullName>
    </recommendedName>
</protein>
<dbReference type="Pfam" id="PF01541">
    <property type="entry name" value="GIY-YIG"/>
    <property type="match status" value="1"/>
</dbReference>
<proteinExistence type="predicted"/>
<accession>A0A0F9P5R4</accession>
<dbReference type="SUPFAM" id="SSF82771">
    <property type="entry name" value="GIY-YIG endonuclease"/>
    <property type="match status" value="1"/>
</dbReference>